<dbReference type="InterPro" id="IPR036291">
    <property type="entry name" value="NAD(P)-bd_dom_sf"/>
</dbReference>
<accession>A0A9E5JZQ6</accession>
<sequence length="265" mass="27992">MKYGFIGLGSQGAPMAQRMIDAGLPVVLWARRPESLSPYENTSATFAESVTKLGEQVEHCGICVVDDDGVRQVCRELLPAMKPGGTVAIHATIHPQLCRELEQEASNRGLLLVDAPVSGGGGAAAEGALTVMVGGTAEAFQKMKPVLDTFSGHLIHLGPIGSGQMAKLVNNSLMAANLAMAYHAREAAKSLGIDPDAFVDLIKLSSGRSFAFDVCARWQQPTDFTHGAKMLNKDVRLLGEALGGHPAYEPIHDAAQPLLDLALQG</sequence>
<dbReference type="AlphaFoldDB" id="A0A9E5JZQ6"/>
<dbReference type="SUPFAM" id="SSF51735">
    <property type="entry name" value="NAD(P)-binding Rossmann-fold domains"/>
    <property type="match status" value="1"/>
</dbReference>
<dbReference type="Pfam" id="PF03446">
    <property type="entry name" value="NAD_binding_2"/>
    <property type="match status" value="1"/>
</dbReference>
<dbReference type="PROSITE" id="PS00895">
    <property type="entry name" value="3_HYDROXYISOBUT_DH"/>
    <property type="match status" value="1"/>
</dbReference>
<dbReference type="Gene3D" id="3.40.50.720">
    <property type="entry name" value="NAD(P)-binding Rossmann-like Domain"/>
    <property type="match status" value="1"/>
</dbReference>
<feature type="domain" description="3-hydroxyisobutyrate dehydrogenase-like NAD-binding" evidence="6">
    <location>
        <begin position="161"/>
        <end position="262"/>
    </location>
</feature>
<dbReference type="PIRSF" id="PIRSF000103">
    <property type="entry name" value="HIBADH"/>
    <property type="match status" value="1"/>
</dbReference>
<organism evidence="7 8">
    <name type="scientific">Pseudomaricurvus hydrocarbonicus</name>
    <dbReference type="NCBI Taxonomy" id="1470433"/>
    <lineage>
        <taxon>Bacteria</taxon>
        <taxon>Pseudomonadati</taxon>
        <taxon>Pseudomonadota</taxon>
        <taxon>Gammaproteobacteria</taxon>
        <taxon>Cellvibrionales</taxon>
        <taxon>Cellvibrionaceae</taxon>
        <taxon>Pseudomaricurvus</taxon>
    </lineage>
</organism>
<dbReference type="GO" id="GO:0016491">
    <property type="term" value="F:oxidoreductase activity"/>
    <property type="evidence" value="ECO:0007669"/>
    <property type="project" value="UniProtKB-KW"/>
</dbReference>
<dbReference type="Proteomes" id="UP000787472">
    <property type="component" value="Unassembled WGS sequence"/>
</dbReference>
<comment type="similarity">
    <text evidence="1">Belongs to the HIBADH-related family.</text>
</comment>
<dbReference type="InterPro" id="IPR006115">
    <property type="entry name" value="6PGDH_NADP-bd"/>
</dbReference>
<feature type="domain" description="6-phosphogluconate dehydrogenase NADP-binding" evidence="5">
    <location>
        <begin position="3"/>
        <end position="158"/>
    </location>
</feature>
<reference evidence="7" key="1">
    <citation type="submission" date="2020-03" db="EMBL/GenBank/DDBJ databases">
        <authorList>
            <person name="Guo F."/>
        </authorList>
    </citation>
    <scope>NUCLEOTIDE SEQUENCE</scope>
    <source>
        <strain evidence="7">JCM 30134</strain>
    </source>
</reference>
<evidence type="ECO:0000313" key="7">
    <source>
        <dbReference type="EMBL" id="NHO65657.1"/>
    </source>
</evidence>
<dbReference type="InterPro" id="IPR002204">
    <property type="entry name" value="3-OH-isobutyrate_DH-rel_CS"/>
</dbReference>
<dbReference type="GO" id="GO:0016054">
    <property type="term" value="P:organic acid catabolic process"/>
    <property type="evidence" value="ECO:0007669"/>
    <property type="project" value="UniProtKB-ARBA"/>
</dbReference>
<dbReference type="Pfam" id="PF14833">
    <property type="entry name" value="NAD_binding_11"/>
    <property type="match status" value="1"/>
</dbReference>
<dbReference type="InterPro" id="IPR013328">
    <property type="entry name" value="6PGD_dom2"/>
</dbReference>
<keyword evidence="8" id="KW-1185">Reference proteome</keyword>
<evidence type="ECO:0000256" key="3">
    <source>
        <dbReference type="ARBA" id="ARBA00023027"/>
    </source>
</evidence>
<dbReference type="EMBL" id="JAAONZ010000005">
    <property type="protein sequence ID" value="NHO65657.1"/>
    <property type="molecule type" value="Genomic_DNA"/>
</dbReference>
<dbReference type="RefSeq" id="WP_167185018.1">
    <property type="nucleotide sequence ID" value="NZ_JAAONZ010000005.1"/>
</dbReference>
<dbReference type="PANTHER" id="PTHR43060:SF15">
    <property type="entry name" value="3-HYDROXYISOBUTYRATE DEHYDROGENASE-LIKE 1, MITOCHONDRIAL-RELATED"/>
    <property type="match status" value="1"/>
</dbReference>
<evidence type="ECO:0000259" key="5">
    <source>
        <dbReference type="Pfam" id="PF03446"/>
    </source>
</evidence>
<evidence type="ECO:0000256" key="1">
    <source>
        <dbReference type="ARBA" id="ARBA00009080"/>
    </source>
</evidence>
<protein>
    <submittedName>
        <fullName evidence="7">NAD(P)-dependent oxidoreductase</fullName>
    </submittedName>
</protein>
<name>A0A9E5JZQ6_9GAMM</name>
<dbReference type="GO" id="GO:0050661">
    <property type="term" value="F:NADP binding"/>
    <property type="evidence" value="ECO:0007669"/>
    <property type="project" value="InterPro"/>
</dbReference>
<evidence type="ECO:0000259" key="6">
    <source>
        <dbReference type="Pfam" id="PF14833"/>
    </source>
</evidence>
<gene>
    <name evidence="7" type="ORF">G8770_08900</name>
</gene>
<dbReference type="InterPro" id="IPR029154">
    <property type="entry name" value="HIBADH-like_NADP-bd"/>
</dbReference>
<dbReference type="Gene3D" id="1.10.1040.10">
    <property type="entry name" value="N-(1-d-carboxylethyl)-l-norvaline Dehydrogenase, domain 2"/>
    <property type="match status" value="1"/>
</dbReference>
<dbReference type="GO" id="GO:0051287">
    <property type="term" value="F:NAD binding"/>
    <property type="evidence" value="ECO:0007669"/>
    <property type="project" value="InterPro"/>
</dbReference>
<dbReference type="InterPro" id="IPR008927">
    <property type="entry name" value="6-PGluconate_DH-like_C_sf"/>
</dbReference>
<dbReference type="SUPFAM" id="SSF48179">
    <property type="entry name" value="6-phosphogluconate dehydrogenase C-terminal domain-like"/>
    <property type="match status" value="1"/>
</dbReference>
<proteinExistence type="inferred from homology"/>
<dbReference type="PANTHER" id="PTHR43060">
    <property type="entry name" value="3-HYDROXYISOBUTYRATE DEHYDROGENASE-LIKE 1, MITOCHONDRIAL-RELATED"/>
    <property type="match status" value="1"/>
</dbReference>
<evidence type="ECO:0000256" key="2">
    <source>
        <dbReference type="ARBA" id="ARBA00023002"/>
    </source>
</evidence>
<dbReference type="InterPro" id="IPR015815">
    <property type="entry name" value="HIBADH-related"/>
</dbReference>
<comment type="caution">
    <text evidence="7">The sequence shown here is derived from an EMBL/GenBank/DDBJ whole genome shotgun (WGS) entry which is preliminary data.</text>
</comment>
<keyword evidence="3" id="KW-0520">NAD</keyword>
<feature type="active site" evidence="4">
    <location>
        <position position="167"/>
    </location>
</feature>
<evidence type="ECO:0000313" key="8">
    <source>
        <dbReference type="Proteomes" id="UP000787472"/>
    </source>
</evidence>
<evidence type="ECO:0000256" key="4">
    <source>
        <dbReference type="PIRSR" id="PIRSR000103-1"/>
    </source>
</evidence>
<keyword evidence="2" id="KW-0560">Oxidoreductase</keyword>